<protein>
    <recommendedName>
        <fullName evidence="4">DUF2798 domain-containing protein</fullName>
    </recommendedName>
</protein>
<feature type="transmembrane region" description="Helical" evidence="1">
    <location>
        <begin position="84"/>
        <end position="106"/>
    </location>
</feature>
<organism evidence="2 3">
    <name type="scientific">Inconstantimicrobium porci</name>
    <dbReference type="NCBI Taxonomy" id="2652291"/>
    <lineage>
        <taxon>Bacteria</taxon>
        <taxon>Bacillati</taxon>
        <taxon>Bacillota</taxon>
        <taxon>Clostridia</taxon>
        <taxon>Eubacteriales</taxon>
        <taxon>Clostridiaceae</taxon>
        <taxon>Inconstantimicrobium</taxon>
    </lineage>
</organism>
<dbReference type="InterPro" id="IPR021529">
    <property type="entry name" value="DUF2798"/>
</dbReference>
<proteinExistence type="predicted"/>
<feature type="transmembrane region" description="Helical" evidence="1">
    <location>
        <begin position="126"/>
        <end position="145"/>
    </location>
</feature>
<keyword evidence="1" id="KW-0472">Membrane</keyword>
<name>A0A7X2MYG7_9CLOT</name>
<evidence type="ECO:0008006" key="4">
    <source>
        <dbReference type="Google" id="ProtNLM"/>
    </source>
</evidence>
<dbReference type="Pfam" id="PF11391">
    <property type="entry name" value="DUF2798"/>
    <property type="match status" value="2"/>
</dbReference>
<dbReference type="EMBL" id="VULX01000010">
    <property type="protein sequence ID" value="MSR91432.1"/>
    <property type="molecule type" value="Genomic_DNA"/>
</dbReference>
<feature type="transmembrane region" description="Helical" evidence="1">
    <location>
        <begin position="39"/>
        <end position="63"/>
    </location>
</feature>
<dbReference type="Proteomes" id="UP000460287">
    <property type="component" value="Unassembled WGS sequence"/>
</dbReference>
<gene>
    <name evidence="2" type="ORF">FYJ33_08400</name>
</gene>
<evidence type="ECO:0000256" key="1">
    <source>
        <dbReference type="SAM" id="Phobius"/>
    </source>
</evidence>
<dbReference type="AlphaFoldDB" id="A0A7X2MYG7"/>
<dbReference type="RefSeq" id="WP_154531323.1">
    <property type="nucleotide sequence ID" value="NZ_JAQXTV010000102.1"/>
</dbReference>
<reference evidence="2 3" key="1">
    <citation type="submission" date="2019-08" db="EMBL/GenBank/DDBJ databases">
        <title>In-depth cultivation of the pig gut microbiome towards novel bacterial diversity and tailored functional studies.</title>
        <authorList>
            <person name="Wylensek D."/>
            <person name="Hitch T.C.A."/>
            <person name="Clavel T."/>
        </authorList>
    </citation>
    <scope>NUCLEOTIDE SEQUENCE [LARGE SCALE GENOMIC DNA]</scope>
    <source>
        <strain evidence="2 3">WCA-383-APC-5B</strain>
    </source>
</reference>
<sequence length="162" mass="17727">MPRNKKEGIIFGICMCFIMVFFMGMLNISIHMGKFDGEVLMVCLKAFPVTFIIAFILEGAVVGKINGALLAKFSGKNDSQNAMILFNCFFIVTCMSLIMTFIGGMLGGDSLSLVASEFFIRWPRNFCAAFFLNILVAGPIARAILRKIQKKSDADQNSAAAA</sequence>
<comment type="caution">
    <text evidence="2">The sequence shown here is derived from an EMBL/GenBank/DDBJ whole genome shotgun (WGS) entry which is preliminary data.</text>
</comment>
<accession>A0A7X2MYG7</accession>
<evidence type="ECO:0000313" key="3">
    <source>
        <dbReference type="Proteomes" id="UP000460287"/>
    </source>
</evidence>
<evidence type="ECO:0000313" key="2">
    <source>
        <dbReference type="EMBL" id="MSR91432.1"/>
    </source>
</evidence>
<feature type="transmembrane region" description="Helical" evidence="1">
    <location>
        <begin position="9"/>
        <end position="33"/>
    </location>
</feature>
<keyword evidence="3" id="KW-1185">Reference proteome</keyword>
<keyword evidence="1" id="KW-1133">Transmembrane helix</keyword>
<keyword evidence="1" id="KW-0812">Transmembrane</keyword>